<dbReference type="InterPro" id="IPR057191">
    <property type="entry name" value="DUF7869"/>
</dbReference>
<evidence type="ECO:0000313" key="4">
    <source>
        <dbReference type="Proteomes" id="UP001228049"/>
    </source>
</evidence>
<protein>
    <recommendedName>
        <fullName evidence="2">DUF7869 domain-containing protein</fullName>
    </recommendedName>
</protein>
<gene>
    <name evidence="3" type="ORF">KUDE01_011719</name>
</gene>
<dbReference type="EMBL" id="JASDAP010000004">
    <property type="protein sequence ID" value="KAK1904537.1"/>
    <property type="molecule type" value="Genomic_DNA"/>
</dbReference>
<proteinExistence type="predicted"/>
<feature type="region of interest" description="Disordered" evidence="1">
    <location>
        <begin position="30"/>
        <end position="65"/>
    </location>
</feature>
<dbReference type="PANTHER" id="PTHR34415">
    <property type="entry name" value="INTEGRASE CATALYTIC DOMAIN-CONTAINING PROTEIN"/>
    <property type="match status" value="1"/>
</dbReference>
<evidence type="ECO:0000259" key="2">
    <source>
        <dbReference type="Pfam" id="PF25273"/>
    </source>
</evidence>
<dbReference type="AlphaFoldDB" id="A0AAD9FJ12"/>
<organism evidence="3 4">
    <name type="scientific">Dissostichus eleginoides</name>
    <name type="common">Patagonian toothfish</name>
    <name type="synonym">Dissostichus amissus</name>
    <dbReference type="NCBI Taxonomy" id="100907"/>
    <lineage>
        <taxon>Eukaryota</taxon>
        <taxon>Metazoa</taxon>
        <taxon>Chordata</taxon>
        <taxon>Craniata</taxon>
        <taxon>Vertebrata</taxon>
        <taxon>Euteleostomi</taxon>
        <taxon>Actinopterygii</taxon>
        <taxon>Neopterygii</taxon>
        <taxon>Teleostei</taxon>
        <taxon>Neoteleostei</taxon>
        <taxon>Acanthomorphata</taxon>
        <taxon>Eupercaria</taxon>
        <taxon>Perciformes</taxon>
        <taxon>Notothenioidei</taxon>
        <taxon>Nototheniidae</taxon>
        <taxon>Dissostichus</taxon>
    </lineage>
</organism>
<evidence type="ECO:0000256" key="1">
    <source>
        <dbReference type="SAM" id="MobiDB-lite"/>
    </source>
</evidence>
<comment type="caution">
    <text evidence="3">The sequence shown here is derived from an EMBL/GenBank/DDBJ whole genome shotgun (WGS) entry which is preliminary data.</text>
</comment>
<reference evidence="3" key="1">
    <citation type="submission" date="2023-04" db="EMBL/GenBank/DDBJ databases">
        <title>Chromosome-level genome of Chaenocephalus aceratus.</title>
        <authorList>
            <person name="Park H."/>
        </authorList>
    </citation>
    <scope>NUCLEOTIDE SEQUENCE</scope>
    <source>
        <strain evidence="3">DE</strain>
        <tissue evidence="3">Muscle</tissue>
    </source>
</reference>
<sequence length="572" mass="64895">MLGLTRLALSTRHPNTNYFLTALVEVAPLSGSDSESDSPDTHSSLQTTDAEDEEDTTEDGPLVSDPVAETLQTAAGYYVSEDSANETEKARAYRCSCTFNNGVPCYTRFTPEEMVKTRDQMNEMTSGKISQDKLTAIIRFYKEHGLAPRLRRGGRVMSRRVLSFEDIQRIAHFINNFADVFSMPLPGRLQGFKRTDIRVLPTTKTKSSVWRKYKAQMQENAHRAASNSTFRKLWKELIPSVLIGRPMTDLCWFCQKNNMAIYRSSNLPDCVKSAKLRKQEEHLRTVGIERQAYQEMVASCKQTVSVLGVKLGPNPPCSRETTIHYSFDYAQQVHYRCDPLQPGPIYFLVPRKCGVFGVGCEGVPQQVNYLIDEAHCSSKGSIAVISYLHHFFSQYGLGEKHVLLHCDNCSGQNKNRYLIWYLAWRCMVGLHATISLNFLIAGHTKFAPDWCFGLFKQRFRHTPVSCLEDISQAVRASTETGINIPQLVGNESGETFVKTEHWHDFLAPSFRPLPGIRRYHHIRFTSAEPGVVYAKELVDNQEESYMLLRPWGRVCTEEAKDITCTKPSTLHC</sequence>
<evidence type="ECO:0000313" key="3">
    <source>
        <dbReference type="EMBL" id="KAK1904537.1"/>
    </source>
</evidence>
<accession>A0AAD9FJ12</accession>
<name>A0AAD9FJ12_DISEL</name>
<dbReference type="Pfam" id="PF25273">
    <property type="entry name" value="DUF7869"/>
    <property type="match status" value="1"/>
</dbReference>
<dbReference type="Proteomes" id="UP001228049">
    <property type="component" value="Unassembled WGS sequence"/>
</dbReference>
<keyword evidence="4" id="KW-1185">Reference proteome</keyword>
<feature type="domain" description="DUF7869" evidence="2">
    <location>
        <begin position="374"/>
        <end position="530"/>
    </location>
</feature>
<dbReference type="PANTHER" id="PTHR34415:SF1">
    <property type="entry name" value="INTEGRASE CATALYTIC DOMAIN-CONTAINING PROTEIN"/>
    <property type="match status" value="1"/>
</dbReference>
<feature type="compositionally biased region" description="Acidic residues" evidence="1">
    <location>
        <begin position="49"/>
        <end position="58"/>
    </location>
</feature>